<feature type="compositionally biased region" description="Basic and acidic residues" evidence="1">
    <location>
        <begin position="189"/>
        <end position="206"/>
    </location>
</feature>
<dbReference type="EMBL" id="JARKIB010000207">
    <property type="protein sequence ID" value="KAJ7723892.1"/>
    <property type="molecule type" value="Genomic_DNA"/>
</dbReference>
<evidence type="ECO:0000313" key="3">
    <source>
        <dbReference type="Proteomes" id="UP001215598"/>
    </source>
</evidence>
<feature type="region of interest" description="Disordered" evidence="1">
    <location>
        <begin position="148"/>
        <end position="209"/>
    </location>
</feature>
<proteinExistence type="predicted"/>
<feature type="region of interest" description="Disordered" evidence="1">
    <location>
        <begin position="28"/>
        <end position="54"/>
    </location>
</feature>
<evidence type="ECO:0000313" key="2">
    <source>
        <dbReference type="EMBL" id="KAJ7723892.1"/>
    </source>
</evidence>
<dbReference type="Proteomes" id="UP001215598">
    <property type="component" value="Unassembled WGS sequence"/>
</dbReference>
<reference evidence="2" key="1">
    <citation type="submission" date="2023-03" db="EMBL/GenBank/DDBJ databases">
        <title>Massive genome expansion in bonnet fungi (Mycena s.s.) driven by repeated elements and novel gene families across ecological guilds.</title>
        <authorList>
            <consortium name="Lawrence Berkeley National Laboratory"/>
            <person name="Harder C.B."/>
            <person name="Miyauchi S."/>
            <person name="Viragh M."/>
            <person name="Kuo A."/>
            <person name="Thoen E."/>
            <person name="Andreopoulos B."/>
            <person name="Lu D."/>
            <person name="Skrede I."/>
            <person name="Drula E."/>
            <person name="Henrissat B."/>
            <person name="Morin E."/>
            <person name="Kohler A."/>
            <person name="Barry K."/>
            <person name="LaButti K."/>
            <person name="Morin E."/>
            <person name="Salamov A."/>
            <person name="Lipzen A."/>
            <person name="Mereny Z."/>
            <person name="Hegedus B."/>
            <person name="Baldrian P."/>
            <person name="Stursova M."/>
            <person name="Weitz H."/>
            <person name="Taylor A."/>
            <person name="Grigoriev I.V."/>
            <person name="Nagy L.G."/>
            <person name="Martin F."/>
            <person name="Kauserud H."/>
        </authorList>
    </citation>
    <scope>NUCLEOTIDE SEQUENCE</scope>
    <source>
        <strain evidence="2">CBHHK182m</strain>
    </source>
</reference>
<protein>
    <submittedName>
        <fullName evidence="2">Uncharacterized protein</fullName>
    </submittedName>
</protein>
<organism evidence="2 3">
    <name type="scientific">Mycena metata</name>
    <dbReference type="NCBI Taxonomy" id="1033252"/>
    <lineage>
        <taxon>Eukaryota</taxon>
        <taxon>Fungi</taxon>
        <taxon>Dikarya</taxon>
        <taxon>Basidiomycota</taxon>
        <taxon>Agaricomycotina</taxon>
        <taxon>Agaricomycetes</taxon>
        <taxon>Agaricomycetidae</taxon>
        <taxon>Agaricales</taxon>
        <taxon>Marasmiineae</taxon>
        <taxon>Mycenaceae</taxon>
        <taxon>Mycena</taxon>
    </lineage>
</organism>
<evidence type="ECO:0000256" key="1">
    <source>
        <dbReference type="SAM" id="MobiDB-lite"/>
    </source>
</evidence>
<dbReference type="AlphaFoldDB" id="A0AAD7HMC6"/>
<comment type="caution">
    <text evidence="2">The sequence shown here is derived from an EMBL/GenBank/DDBJ whole genome shotgun (WGS) entry which is preliminary data.</text>
</comment>
<keyword evidence="3" id="KW-1185">Reference proteome</keyword>
<sequence length="229" mass="24533">MAAAVPTNIHPTDTPPFTLAAPPVVPPLLLFPPPEPLEEPDPPLAPPPPAPAALAPTVKMGKAVPVKEVWNSDGPSTQTAPPLPSKEQVSCKASSCHTVAPWTMVSVAHLIMSMASGGRKELTGRSCSHSIKAFNFFKEVRRRTIGRFDASNANSSEGSKGHTAGGHRGRERETRHAETGPRGKRKARKADTRNGRDCGGGRHDEGYGCVCPSESWEVPWVNRQCEEGR</sequence>
<feature type="compositionally biased region" description="Basic and acidic residues" evidence="1">
    <location>
        <begin position="168"/>
        <end position="181"/>
    </location>
</feature>
<name>A0AAD7HMC6_9AGAR</name>
<feature type="compositionally biased region" description="Pro residues" evidence="1">
    <location>
        <begin position="42"/>
        <end position="51"/>
    </location>
</feature>
<gene>
    <name evidence="2" type="ORF">B0H16DRAFT_1472643</name>
</gene>
<accession>A0AAD7HMC6</accession>